<name>A0A8C4P206_DRONO</name>
<dbReference type="Gene3D" id="3.30.500.10">
    <property type="entry name" value="MHC class I-like antigen recognition-like"/>
    <property type="match status" value="1"/>
</dbReference>
<dbReference type="InterPro" id="IPR003597">
    <property type="entry name" value="Ig_C1-set"/>
</dbReference>
<dbReference type="GO" id="GO:0048007">
    <property type="term" value="P:antigen processing and presentation, exogenous lipid antigen via MHC class Ib"/>
    <property type="evidence" value="ECO:0007669"/>
    <property type="project" value="TreeGrafter"/>
</dbReference>
<dbReference type="SUPFAM" id="SSF54452">
    <property type="entry name" value="MHC antigen-recognition domain"/>
    <property type="match status" value="1"/>
</dbReference>
<evidence type="ECO:0000256" key="3">
    <source>
        <dbReference type="SAM" id="SignalP"/>
    </source>
</evidence>
<feature type="domain" description="Ig-like" evidence="4">
    <location>
        <begin position="205"/>
        <end position="287"/>
    </location>
</feature>
<dbReference type="GO" id="GO:0030883">
    <property type="term" value="F:endogenous lipid antigen binding"/>
    <property type="evidence" value="ECO:0007669"/>
    <property type="project" value="TreeGrafter"/>
</dbReference>
<dbReference type="Gene3D" id="2.60.40.10">
    <property type="entry name" value="Immunoglobulins"/>
    <property type="match status" value="1"/>
</dbReference>
<organism evidence="5 6">
    <name type="scientific">Dromaius novaehollandiae</name>
    <name type="common">Emu</name>
    <dbReference type="NCBI Taxonomy" id="8790"/>
    <lineage>
        <taxon>Eukaryota</taxon>
        <taxon>Metazoa</taxon>
        <taxon>Chordata</taxon>
        <taxon>Craniata</taxon>
        <taxon>Vertebrata</taxon>
        <taxon>Euteleostomi</taxon>
        <taxon>Archelosauria</taxon>
        <taxon>Archosauria</taxon>
        <taxon>Dinosauria</taxon>
        <taxon>Saurischia</taxon>
        <taxon>Theropoda</taxon>
        <taxon>Coelurosauria</taxon>
        <taxon>Aves</taxon>
        <taxon>Palaeognathae</taxon>
        <taxon>Casuariiformes</taxon>
        <taxon>Dromaiidae</taxon>
        <taxon>Dromaius</taxon>
    </lineage>
</organism>
<dbReference type="Pfam" id="PF07654">
    <property type="entry name" value="C1-set"/>
    <property type="match status" value="1"/>
</dbReference>
<accession>A0A8C4P206</accession>
<proteinExistence type="predicted"/>
<keyword evidence="2" id="KW-0472">Membrane</keyword>
<dbReference type="InterPro" id="IPR003006">
    <property type="entry name" value="Ig/MHC_CS"/>
</dbReference>
<dbReference type="InterPro" id="IPR037055">
    <property type="entry name" value="MHC_I-like_Ag-recog_sf"/>
</dbReference>
<evidence type="ECO:0000313" key="5">
    <source>
        <dbReference type="Ensembl" id="ENSDNVP00000000529.1"/>
    </source>
</evidence>
<sequence>MLVPLLLFLAGARLLAAAFPPLPRSYTLRLLQTSTFQDGGVDTEGLGLLDDIELGVLEHRTWAIRFLQPWVRPALPRGDWDAIEDMVRIYLNKFHHLVWAGAVEKGVPFPFVAQCTAGCELFPNGSSKAFAYVAYDGRDFLSYDMGSGTWLLRQDTDLARYVRETLRNYTAFTELVEVLFNSTCVDDVDIILHYAKEALERQVKPVAVVFAKVPNPARLLLVCRVTGFYPRPVSVAWLRDGQEVPPGPELSATPPLPNADLTYQLRSILAVAPRDGHRYACRVQHSSLGGRSLLVPWGRCRRATPPLRAAPSLRGRNRRAKPRRTLTTRLFSGNSGVILPAGLAAATVVLVAATATAVVVWMRRRRKYQEMDDSERSSSVRSH</sequence>
<keyword evidence="2" id="KW-1133">Transmembrane helix</keyword>
<dbReference type="InterPro" id="IPR013783">
    <property type="entry name" value="Ig-like_fold"/>
</dbReference>
<dbReference type="InterPro" id="IPR050208">
    <property type="entry name" value="MHC_class-I_related"/>
</dbReference>
<dbReference type="GO" id="GO:0048006">
    <property type="term" value="P:antigen processing and presentation, endogenous lipid antigen via MHC class Ib"/>
    <property type="evidence" value="ECO:0007669"/>
    <property type="project" value="TreeGrafter"/>
</dbReference>
<dbReference type="InterPro" id="IPR011161">
    <property type="entry name" value="MHC_I-like_Ag-recog"/>
</dbReference>
<keyword evidence="2" id="KW-0812">Transmembrane</keyword>
<dbReference type="SUPFAM" id="SSF48726">
    <property type="entry name" value="Immunoglobulin"/>
    <property type="match status" value="1"/>
</dbReference>
<dbReference type="GO" id="GO:0005615">
    <property type="term" value="C:extracellular space"/>
    <property type="evidence" value="ECO:0007669"/>
    <property type="project" value="TreeGrafter"/>
</dbReference>
<dbReference type="GO" id="GO:0009897">
    <property type="term" value="C:external side of plasma membrane"/>
    <property type="evidence" value="ECO:0007669"/>
    <property type="project" value="TreeGrafter"/>
</dbReference>
<dbReference type="GO" id="GO:0030884">
    <property type="term" value="F:exogenous lipid antigen binding"/>
    <property type="evidence" value="ECO:0007669"/>
    <property type="project" value="TreeGrafter"/>
</dbReference>
<keyword evidence="3" id="KW-0732">Signal</keyword>
<dbReference type="Ensembl" id="ENSDNVT00000000656.1">
    <property type="protein sequence ID" value="ENSDNVP00000000529.1"/>
    <property type="gene ID" value="ENSDNVG00000000408.1"/>
</dbReference>
<evidence type="ECO:0000313" key="6">
    <source>
        <dbReference type="Proteomes" id="UP000694423"/>
    </source>
</evidence>
<dbReference type="PANTHER" id="PTHR16675">
    <property type="entry name" value="MHC CLASS I-RELATED"/>
    <property type="match status" value="1"/>
</dbReference>
<feature type="signal peptide" evidence="3">
    <location>
        <begin position="1"/>
        <end position="17"/>
    </location>
</feature>
<evidence type="ECO:0000256" key="2">
    <source>
        <dbReference type="SAM" id="Phobius"/>
    </source>
</evidence>
<reference evidence="5" key="2">
    <citation type="submission" date="2025-09" db="UniProtKB">
        <authorList>
            <consortium name="Ensembl"/>
        </authorList>
    </citation>
    <scope>IDENTIFICATION</scope>
</reference>
<dbReference type="PROSITE" id="PS00290">
    <property type="entry name" value="IG_MHC"/>
    <property type="match status" value="1"/>
</dbReference>
<evidence type="ECO:0000256" key="1">
    <source>
        <dbReference type="ARBA" id="ARBA00023180"/>
    </source>
</evidence>
<dbReference type="Pfam" id="PF16497">
    <property type="entry name" value="MHC_I_3"/>
    <property type="match status" value="1"/>
</dbReference>
<dbReference type="GO" id="GO:0071723">
    <property type="term" value="F:lipopeptide binding"/>
    <property type="evidence" value="ECO:0007669"/>
    <property type="project" value="TreeGrafter"/>
</dbReference>
<dbReference type="SMART" id="SM00407">
    <property type="entry name" value="IGc1"/>
    <property type="match status" value="1"/>
</dbReference>
<dbReference type="GO" id="GO:0006955">
    <property type="term" value="P:immune response"/>
    <property type="evidence" value="ECO:0007669"/>
    <property type="project" value="TreeGrafter"/>
</dbReference>
<feature type="chain" id="PRO_5034244240" evidence="3">
    <location>
        <begin position="18"/>
        <end position="383"/>
    </location>
</feature>
<dbReference type="InterPro" id="IPR036179">
    <property type="entry name" value="Ig-like_dom_sf"/>
</dbReference>
<keyword evidence="6" id="KW-1185">Reference proteome</keyword>
<reference evidence="5" key="1">
    <citation type="submission" date="2025-08" db="UniProtKB">
        <authorList>
            <consortium name="Ensembl"/>
        </authorList>
    </citation>
    <scope>IDENTIFICATION</scope>
</reference>
<dbReference type="InterPro" id="IPR007110">
    <property type="entry name" value="Ig-like_dom"/>
</dbReference>
<dbReference type="GO" id="GO:0001916">
    <property type="term" value="P:positive regulation of T cell mediated cytotoxicity"/>
    <property type="evidence" value="ECO:0007669"/>
    <property type="project" value="TreeGrafter"/>
</dbReference>
<feature type="transmembrane region" description="Helical" evidence="2">
    <location>
        <begin position="337"/>
        <end position="361"/>
    </location>
</feature>
<evidence type="ECO:0000259" key="4">
    <source>
        <dbReference type="PROSITE" id="PS50835"/>
    </source>
</evidence>
<dbReference type="Proteomes" id="UP000694423">
    <property type="component" value="Unplaced"/>
</dbReference>
<dbReference type="InterPro" id="IPR011162">
    <property type="entry name" value="MHC_I/II-like_Ag-recog"/>
</dbReference>
<gene>
    <name evidence="5" type="primary">LOC112995891</name>
</gene>
<dbReference type="PANTHER" id="PTHR16675:SF160">
    <property type="entry name" value="T-CELL SURFACE GLYCOPROTEIN CD1A"/>
    <property type="match status" value="1"/>
</dbReference>
<keyword evidence="1" id="KW-0325">Glycoprotein</keyword>
<dbReference type="AlphaFoldDB" id="A0A8C4P206"/>
<protein>
    <submittedName>
        <fullName evidence="5">T-cell surface glycoprotein CD1b-3-like</fullName>
    </submittedName>
</protein>
<dbReference type="PROSITE" id="PS50835">
    <property type="entry name" value="IG_LIKE"/>
    <property type="match status" value="1"/>
</dbReference>